<feature type="compositionally biased region" description="Basic residues" evidence="1">
    <location>
        <begin position="164"/>
        <end position="174"/>
    </location>
</feature>
<feature type="compositionally biased region" description="Basic and acidic residues" evidence="1">
    <location>
        <begin position="293"/>
        <end position="306"/>
    </location>
</feature>
<organism evidence="2 3">
    <name type="scientific">Puccinia graminis f. sp. tritici</name>
    <dbReference type="NCBI Taxonomy" id="56615"/>
    <lineage>
        <taxon>Eukaryota</taxon>
        <taxon>Fungi</taxon>
        <taxon>Dikarya</taxon>
        <taxon>Basidiomycota</taxon>
        <taxon>Pucciniomycotina</taxon>
        <taxon>Pucciniomycetes</taxon>
        <taxon>Pucciniales</taxon>
        <taxon>Pucciniaceae</taxon>
        <taxon>Puccinia</taxon>
    </lineage>
</organism>
<evidence type="ECO:0000313" key="3">
    <source>
        <dbReference type="Proteomes" id="UP000325313"/>
    </source>
</evidence>
<proteinExistence type="predicted"/>
<protein>
    <submittedName>
        <fullName evidence="2">Uncharacterized protein</fullName>
    </submittedName>
</protein>
<feature type="region of interest" description="Disordered" evidence="1">
    <location>
        <begin position="258"/>
        <end position="312"/>
    </location>
</feature>
<sequence>MFPSLSFLQTDPRPGTSHGSDSGGWPSAYSPRPPILPTIDTAKLSRNYRSNALRIGGQLLPAISLSEENRNPTTRILSLETAQIHTLSNLSQAAITGHREDTHFNSGFYSGHGGITQPSLPRSNWGTRRARSKKAAMDVIVEQTYPSNKNDAPFRSIHWGGRQGRSKRARPRRPRLSELIRSTQTDEWKTVSPDIVKNIVLGIRDRSYPTRKRSRLWQNYRSQSVTSTQSQGDRKYIANGFDLNAPAAMSGKVGDNSPSYFSSGIQPPLLSSPPPQSDVNSATQTSDLTSDLSTREKPKNSAHPEFDLNVNPQMNDDVEVAPAREFERRAFSDMQSGPNYPRGFDLNIPPGSEGKLPDNLRSYHKLPGSWNQASHLLSPMVLTTQLD</sequence>
<dbReference type="EMBL" id="VDEP01000338">
    <property type="protein sequence ID" value="KAA1102284.1"/>
    <property type="molecule type" value="Genomic_DNA"/>
</dbReference>
<comment type="caution">
    <text evidence="2">The sequence shown here is derived from an EMBL/GenBank/DDBJ whole genome shotgun (WGS) entry which is preliminary data.</text>
</comment>
<accession>A0A5B0PNQ8</accession>
<gene>
    <name evidence="2" type="ORF">PGTUg99_020549</name>
</gene>
<dbReference type="Proteomes" id="UP000325313">
    <property type="component" value="Unassembled WGS sequence"/>
</dbReference>
<evidence type="ECO:0000313" key="2">
    <source>
        <dbReference type="EMBL" id="KAA1102284.1"/>
    </source>
</evidence>
<evidence type="ECO:0000256" key="1">
    <source>
        <dbReference type="SAM" id="MobiDB-lite"/>
    </source>
</evidence>
<dbReference type="AlphaFoldDB" id="A0A5B0PNQ8"/>
<feature type="region of interest" description="Disordered" evidence="1">
    <location>
        <begin position="1"/>
        <end position="33"/>
    </location>
</feature>
<name>A0A5B0PNQ8_PUCGR</name>
<feature type="region of interest" description="Disordered" evidence="1">
    <location>
        <begin position="152"/>
        <end position="174"/>
    </location>
</feature>
<reference evidence="2 3" key="1">
    <citation type="submission" date="2019-05" db="EMBL/GenBank/DDBJ databases">
        <title>Emergence of the Ug99 lineage of the wheat stem rust pathogen through somatic hybridization.</title>
        <authorList>
            <person name="Li F."/>
            <person name="Upadhyaya N.M."/>
            <person name="Sperschneider J."/>
            <person name="Matny O."/>
            <person name="Nguyen-Phuc H."/>
            <person name="Mago R."/>
            <person name="Raley C."/>
            <person name="Miller M.E."/>
            <person name="Silverstein K.A.T."/>
            <person name="Henningsen E."/>
            <person name="Hirsch C.D."/>
            <person name="Visser B."/>
            <person name="Pretorius Z.A."/>
            <person name="Steffenson B.J."/>
            <person name="Schwessinger B."/>
            <person name="Dodds P.N."/>
            <person name="Figueroa M."/>
        </authorList>
    </citation>
    <scope>NUCLEOTIDE SEQUENCE [LARGE SCALE GENOMIC DNA]</scope>
    <source>
        <strain evidence="2 3">Ug99</strain>
    </source>
</reference>